<protein>
    <submittedName>
        <fullName evidence="1">Uncharacterized protein</fullName>
    </submittedName>
</protein>
<comment type="caution">
    <text evidence="1">The sequence shown here is derived from an EMBL/GenBank/DDBJ whole genome shotgun (WGS) entry which is preliminary data.</text>
</comment>
<reference evidence="1" key="1">
    <citation type="journal article" date="2023" name="Microbiol Resour">
        <title>Genome Sequences of Rhodoplanes serenus and Two Thermotolerant Strains, Rhodoplanes tepidamans and 'Rhodoplanes cryptolactis,' Further Refine the Genus.</title>
        <authorList>
            <person name="Rayyan A.A."/>
            <person name="Kyndt J.A."/>
        </authorList>
    </citation>
    <scope>NUCLEOTIDE SEQUENCE</scope>
    <source>
        <strain evidence="1">DSM 9987</strain>
    </source>
</reference>
<gene>
    <name evidence="1" type="ORF">PQJ73_03730</name>
</gene>
<reference evidence="1" key="2">
    <citation type="submission" date="2023-02" db="EMBL/GenBank/DDBJ databases">
        <authorList>
            <person name="Rayyan A."/>
            <person name="Meyer T."/>
            <person name="Kyndt J.A."/>
        </authorList>
    </citation>
    <scope>NUCLEOTIDE SEQUENCE</scope>
    <source>
        <strain evidence="1">DSM 9987</strain>
    </source>
</reference>
<dbReference type="Proteomes" id="UP001165652">
    <property type="component" value="Unassembled WGS sequence"/>
</dbReference>
<evidence type="ECO:0000313" key="2">
    <source>
        <dbReference type="Proteomes" id="UP001165652"/>
    </source>
</evidence>
<organism evidence="1 2">
    <name type="scientific">Rhodoplanes tepidamans</name>
    <name type="common">Rhodoplanes cryptolactis</name>
    <dbReference type="NCBI Taxonomy" id="200616"/>
    <lineage>
        <taxon>Bacteria</taxon>
        <taxon>Pseudomonadati</taxon>
        <taxon>Pseudomonadota</taxon>
        <taxon>Alphaproteobacteria</taxon>
        <taxon>Hyphomicrobiales</taxon>
        <taxon>Nitrobacteraceae</taxon>
        <taxon>Rhodoplanes</taxon>
    </lineage>
</organism>
<name>A0ABT5J568_RHOTP</name>
<dbReference type="RefSeq" id="WP_272775630.1">
    <property type="nucleotide sequence ID" value="NZ_JAQQLI010000003.1"/>
</dbReference>
<dbReference type="EMBL" id="JAQQLI010000003">
    <property type="protein sequence ID" value="MDC7784784.1"/>
    <property type="molecule type" value="Genomic_DNA"/>
</dbReference>
<accession>A0ABT5J568</accession>
<evidence type="ECO:0000313" key="1">
    <source>
        <dbReference type="EMBL" id="MDC7784784.1"/>
    </source>
</evidence>
<keyword evidence="2" id="KW-1185">Reference proteome</keyword>
<proteinExistence type="predicted"/>
<sequence length="84" mass="9406">MTTPAWKKVDAGRYADMLDIMPPAVHRAHGFLVGEPWTHRTCRVTGEFRAAYAAFIRNRSGHFECLEPMTPAEFTAVNPDTITA</sequence>